<accession>A0AAV1GWW9</accession>
<feature type="non-terminal residue" evidence="1">
    <location>
        <position position="99"/>
    </location>
</feature>
<proteinExistence type="predicted"/>
<name>A0AAV1GWW9_XYRNO</name>
<dbReference type="AlphaFoldDB" id="A0AAV1GWW9"/>
<gene>
    <name evidence="1" type="ORF">XNOV1_A027603</name>
</gene>
<keyword evidence="2" id="KW-1185">Reference proteome</keyword>
<sequence>MEDRAKISRMSAKICPACCRPTDGIPAYGPAPPGSATAPSCSMQDCCTLQLPAPYKTPTRGCNLHWIHIRSCQLQGYPQIACYRIMIEVIVIAIKKHRR</sequence>
<reference evidence="1" key="1">
    <citation type="submission" date="2023-08" db="EMBL/GenBank/DDBJ databases">
        <authorList>
            <person name="Alioto T."/>
            <person name="Alioto T."/>
            <person name="Gomez Garrido J."/>
        </authorList>
    </citation>
    <scope>NUCLEOTIDE SEQUENCE</scope>
</reference>
<organism evidence="1 2">
    <name type="scientific">Xyrichtys novacula</name>
    <name type="common">Pearly razorfish</name>
    <name type="synonym">Hemipteronotus novacula</name>
    <dbReference type="NCBI Taxonomy" id="13765"/>
    <lineage>
        <taxon>Eukaryota</taxon>
        <taxon>Metazoa</taxon>
        <taxon>Chordata</taxon>
        <taxon>Craniata</taxon>
        <taxon>Vertebrata</taxon>
        <taxon>Euteleostomi</taxon>
        <taxon>Actinopterygii</taxon>
        <taxon>Neopterygii</taxon>
        <taxon>Teleostei</taxon>
        <taxon>Neoteleostei</taxon>
        <taxon>Acanthomorphata</taxon>
        <taxon>Eupercaria</taxon>
        <taxon>Labriformes</taxon>
        <taxon>Labridae</taxon>
        <taxon>Xyrichtys</taxon>
    </lineage>
</organism>
<protein>
    <submittedName>
        <fullName evidence="1">Uncharacterized protein</fullName>
    </submittedName>
</protein>
<evidence type="ECO:0000313" key="2">
    <source>
        <dbReference type="Proteomes" id="UP001178508"/>
    </source>
</evidence>
<evidence type="ECO:0000313" key="1">
    <source>
        <dbReference type="EMBL" id="CAJ1077539.1"/>
    </source>
</evidence>
<dbReference type="Proteomes" id="UP001178508">
    <property type="component" value="Chromosome 17"/>
</dbReference>
<dbReference type="EMBL" id="OY660880">
    <property type="protein sequence ID" value="CAJ1077539.1"/>
    <property type="molecule type" value="Genomic_DNA"/>
</dbReference>